<dbReference type="InterPro" id="IPR037516">
    <property type="entry name" value="Tripartite_DENN"/>
</dbReference>
<keyword evidence="4" id="KW-1133">Transmembrane helix</keyword>
<evidence type="ECO:0000313" key="7">
    <source>
        <dbReference type="Proteomes" id="UP001607302"/>
    </source>
</evidence>
<proteinExistence type="predicted"/>
<comment type="subcellular location">
    <subcellularLocation>
        <location evidence="1">Cytoplasmic vesicle</location>
        <location evidence="1">Clathrin-coated vesicle</location>
    </subcellularLocation>
</comment>
<accession>A0ABD1ZXW6</accession>
<name>A0ABD1ZXW6_VESSQ</name>
<gene>
    <name evidence="6" type="ORF">V1478_017593</name>
</gene>
<evidence type="ECO:0000313" key="6">
    <source>
        <dbReference type="EMBL" id="KAL2713002.1"/>
    </source>
</evidence>
<dbReference type="PROSITE" id="PS50211">
    <property type="entry name" value="DENN"/>
    <property type="match status" value="1"/>
</dbReference>
<dbReference type="Proteomes" id="UP001607302">
    <property type="component" value="Unassembled WGS sequence"/>
</dbReference>
<dbReference type="AlphaFoldDB" id="A0ABD1ZXW6"/>
<dbReference type="Gene3D" id="3.30.450.200">
    <property type="match status" value="1"/>
</dbReference>
<keyword evidence="4" id="KW-0472">Membrane</keyword>
<dbReference type="PANTHER" id="PTHR13196">
    <property type="entry name" value="DENN DOMAIN-CONTAINING"/>
    <property type="match status" value="1"/>
</dbReference>
<evidence type="ECO:0000256" key="2">
    <source>
        <dbReference type="ARBA" id="ARBA00023329"/>
    </source>
</evidence>
<protein>
    <submittedName>
        <fullName evidence="6">DENN domain-containing protein 1A isoform X1</fullName>
    </submittedName>
</protein>
<evidence type="ECO:0000259" key="5">
    <source>
        <dbReference type="PROSITE" id="PS50211"/>
    </source>
</evidence>
<dbReference type="Pfam" id="PF03455">
    <property type="entry name" value="dDENN"/>
    <property type="match status" value="1"/>
</dbReference>
<dbReference type="InterPro" id="IPR043153">
    <property type="entry name" value="DENN_C"/>
</dbReference>
<organism evidence="6 7">
    <name type="scientific">Vespula squamosa</name>
    <name type="common">Southern yellow jacket</name>
    <name type="synonym">Wasp</name>
    <dbReference type="NCBI Taxonomy" id="30214"/>
    <lineage>
        <taxon>Eukaryota</taxon>
        <taxon>Metazoa</taxon>
        <taxon>Ecdysozoa</taxon>
        <taxon>Arthropoda</taxon>
        <taxon>Hexapoda</taxon>
        <taxon>Insecta</taxon>
        <taxon>Pterygota</taxon>
        <taxon>Neoptera</taxon>
        <taxon>Endopterygota</taxon>
        <taxon>Hymenoptera</taxon>
        <taxon>Apocrita</taxon>
        <taxon>Aculeata</taxon>
        <taxon>Vespoidea</taxon>
        <taxon>Vespidae</taxon>
        <taxon>Vespinae</taxon>
        <taxon>Vespula</taxon>
    </lineage>
</organism>
<dbReference type="Gene3D" id="3.40.50.11500">
    <property type="match status" value="1"/>
</dbReference>
<feature type="domain" description="UDENN" evidence="5">
    <location>
        <begin position="1"/>
        <end position="333"/>
    </location>
</feature>
<dbReference type="InterPro" id="IPR005112">
    <property type="entry name" value="dDENN_dom"/>
</dbReference>
<dbReference type="Pfam" id="PF02141">
    <property type="entry name" value="DENN"/>
    <property type="match status" value="1"/>
</dbReference>
<keyword evidence="4" id="KW-0812">Transmembrane</keyword>
<comment type="caution">
    <text evidence="6">The sequence shown here is derived from an EMBL/GenBank/DDBJ whole genome shotgun (WGS) entry which is preliminary data.</text>
</comment>
<feature type="region of interest" description="Disordered" evidence="3">
    <location>
        <begin position="405"/>
        <end position="490"/>
    </location>
</feature>
<feature type="transmembrane region" description="Helical" evidence="4">
    <location>
        <begin position="9"/>
        <end position="29"/>
    </location>
</feature>
<dbReference type="Gene3D" id="6.10.140.1000">
    <property type="match status" value="1"/>
</dbReference>
<keyword evidence="2" id="KW-0968">Cytoplasmic vesicle</keyword>
<keyword evidence="7" id="KW-1185">Reference proteome</keyword>
<dbReference type="EMBL" id="JAUDFV010000164">
    <property type="protein sequence ID" value="KAL2713002.1"/>
    <property type="molecule type" value="Genomic_DNA"/>
</dbReference>
<sequence>MILILNINYYYYIVLSLLVQHFSFVLTSIDSKWTFGFCRHDPKTNTALVVLSALPWHETFYKLLNHISSLTNNGSGEDLWKFLEKVQSCGVPIPGNSISIPIPSLNSNFICQSPKQFQLPSIPENRNLTEYYSAVDAHNMMVVFASMLYERRIIFTSKRLSRLSACVQACNALIYPMIWQHIYIPVLPFSLMDYLLAPMPFLIGVPAPTLQEVRKNDLGEVVILDADNNTIESPFQDLESLPQDVVTNLKKALRNRSALLGDGVSRAFLRALVQLTAGYREALTLQQGERITFDQNAFVESRPSSMQPFLRKMLELQIFQQFIEERLNMLNSGLGFSDEFEMEACSYSVKSSNKFMQQYREWTYTMRKESSAFFRSVKDKANPAVKYAVKSVKDKGKDMKTAYKGLKWKGRSNRNENSMRFHQPRSAPSSPTLDRNPIGFTAPPKSPNGFTATTSYRKELRLRNSNFTDPRKQYSPLSPSSPDESESPPERINIDLMNELRDVIFPNTPPVDRTLKPVRSLDSLRSAWSGHSRHGPLPRTIVRNAHEISPPKTTSSCIQPTSIMNSTIDQCNTSMEVLQINLNKQKNFGNDSLSAKSNRITSEIDSEACLIHTSSSVHGLSAQSNFLRDLYTCNEWITPAINVPHYLQNDIKQQKSQSKVHSQNVTKHDYKNIFTNIDSVSKKQNDNVSDNCILTTNSFQETEDDPFDTSKVFIPSYLQKPLFHSTNPSLSTNSDIPIHPVSTTTSCSAQVKSSPEVPDLIRLDSTNSNDDFDPLLSKSSVFSNTKQMTQSLHIPEMGEGLSNPLYPYFQPLHSAKDVQHSHKPSDSVGDLDLLQAYGLDFDKFSVTNGASPTKSSVASTQNAPGNSIKNMDNAFSLSLGTSTVKSQNNWTKFE</sequence>
<dbReference type="FunFam" id="3.40.50.11500:FF:000001">
    <property type="entry name" value="Putative DENN domain-containing protein 1A"/>
    <property type="match status" value="1"/>
</dbReference>
<feature type="compositionally biased region" description="Polar residues" evidence="3">
    <location>
        <begin position="420"/>
        <end position="433"/>
    </location>
</feature>
<evidence type="ECO:0000256" key="3">
    <source>
        <dbReference type="SAM" id="MobiDB-lite"/>
    </source>
</evidence>
<dbReference type="GO" id="GO:0030136">
    <property type="term" value="C:clathrin-coated vesicle"/>
    <property type="evidence" value="ECO:0007669"/>
    <property type="project" value="UniProtKB-SubCell"/>
</dbReference>
<evidence type="ECO:0000256" key="1">
    <source>
        <dbReference type="ARBA" id="ARBA00004132"/>
    </source>
</evidence>
<reference evidence="6 7" key="1">
    <citation type="journal article" date="2024" name="Ann. Entomol. Soc. Am.">
        <title>Genomic analyses of the southern and eastern yellowjacket wasps (Hymenoptera: Vespidae) reveal evolutionary signatures of social life.</title>
        <authorList>
            <person name="Catto M.A."/>
            <person name="Caine P.B."/>
            <person name="Orr S.E."/>
            <person name="Hunt B.G."/>
            <person name="Goodisman M.A.D."/>
        </authorList>
    </citation>
    <scope>NUCLEOTIDE SEQUENCE [LARGE SCALE GENOMIC DNA]</scope>
    <source>
        <strain evidence="6">233</strain>
        <tissue evidence="6">Head and thorax</tissue>
    </source>
</reference>
<dbReference type="InterPro" id="IPR040032">
    <property type="entry name" value="DENND1A/B/C"/>
</dbReference>
<evidence type="ECO:0000256" key="4">
    <source>
        <dbReference type="SAM" id="Phobius"/>
    </source>
</evidence>
<dbReference type="InterPro" id="IPR001194">
    <property type="entry name" value="cDENN_dom"/>
</dbReference>
<feature type="region of interest" description="Disordered" evidence="3">
    <location>
        <begin position="745"/>
        <end position="768"/>
    </location>
</feature>
<dbReference type="SMART" id="SM00799">
    <property type="entry name" value="DENN"/>
    <property type="match status" value="1"/>
</dbReference>
<dbReference type="PANTHER" id="PTHR13196:SF14">
    <property type="entry name" value="UDENN DOMAIN-CONTAINING PROTEIN"/>
    <property type="match status" value="1"/>
</dbReference>
<dbReference type="SMART" id="SM00801">
    <property type="entry name" value="dDENN"/>
    <property type="match status" value="1"/>
</dbReference>